<evidence type="ECO:0000313" key="1">
    <source>
        <dbReference type="EMBL" id="KAI0055007.1"/>
    </source>
</evidence>
<dbReference type="Proteomes" id="UP000814140">
    <property type="component" value="Unassembled WGS sequence"/>
</dbReference>
<name>A0ACB8SFK2_9AGAM</name>
<organism evidence="1 2">
    <name type="scientific">Artomyces pyxidatus</name>
    <dbReference type="NCBI Taxonomy" id="48021"/>
    <lineage>
        <taxon>Eukaryota</taxon>
        <taxon>Fungi</taxon>
        <taxon>Dikarya</taxon>
        <taxon>Basidiomycota</taxon>
        <taxon>Agaricomycotina</taxon>
        <taxon>Agaricomycetes</taxon>
        <taxon>Russulales</taxon>
        <taxon>Auriscalpiaceae</taxon>
        <taxon>Artomyces</taxon>
    </lineage>
</organism>
<sequence length="419" mass="47185">MSRDQYYLAIFHGRLRDLNHAPEYRRALLISFDRVDRVHRNRECQLNVMGRADEDLRRGECTAETRKMGIGKRREFCRGRGDHLGRGVWARTAVTLPDGVANAVKESLTAAHVKAFVGEDQSLGIAARSRGILRAVHCTGGGEGWRRVAPLGAQKRSRCLRSHWKMSSAIQYQHAGEEGQTKQNGFYAVARMAPCRTIFEMSLPAFRLDSARGPQSQHQRDNDCPGVDEVVFEAIVCEQRRRELRVRATTPGMPHATFILPSEQSLSDYQQAQEHVQRSSQESDSHPQELLQVLQRLNAYKSAMPPGAQNGSPVNEEAARVDVPSEPLLKSRTRNIALVPGYCPFAKESFKRFLRTDVASLWFMDVLSDIRSTRTRQHTALSWVLEGLTPTSFAFKVAPTRQVGGDRVVRTERHQATMA</sequence>
<keyword evidence="2" id="KW-1185">Reference proteome</keyword>
<reference evidence="1" key="2">
    <citation type="journal article" date="2022" name="New Phytol.">
        <title>Evolutionary transition to the ectomycorrhizal habit in the genomes of a hyperdiverse lineage of mushroom-forming fungi.</title>
        <authorList>
            <person name="Looney B."/>
            <person name="Miyauchi S."/>
            <person name="Morin E."/>
            <person name="Drula E."/>
            <person name="Courty P.E."/>
            <person name="Kohler A."/>
            <person name="Kuo A."/>
            <person name="LaButti K."/>
            <person name="Pangilinan J."/>
            <person name="Lipzen A."/>
            <person name="Riley R."/>
            <person name="Andreopoulos W."/>
            <person name="He G."/>
            <person name="Johnson J."/>
            <person name="Nolan M."/>
            <person name="Tritt A."/>
            <person name="Barry K.W."/>
            <person name="Grigoriev I.V."/>
            <person name="Nagy L.G."/>
            <person name="Hibbett D."/>
            <person name="Henrissat B."/>
            <person name="Matheny P.B."/>
            <person name="Labbe J."/>
            <person name="Martin F.M."/>
        </authorList>
    </citation>
    <scope>NUCLEOTIDE SEQUENCE</scope>
    <source>
        <strain evidence="1">HHB10654</strain>
    </source>
</reference>
<dbReference type="EMBL" id="MU277320">
    <property type="protein sequence ID" value="KAI0055007.1"/>
    <property type="molecule type" value="Genomic_DNA"/>
</dbReference>
<proteinExistence type="predicted"/>
<accession>A0ACB8SFK2</accession>
<reference evidence="1" key="1">
    <citation type="submission" date="2021-03" db="EMBL/GenBank/DDBJ databases">
        <authorList>
            <consortium name="DOE Joint Genome Institute"/>
            <person name="Ahrendt S."/>
            <person name="Looney B.P."/>
            <person name="Miyauchi S."/>
            <person name="Morin E."/>
            <person name="Drula E."/>
            <person name="Courty P.E."/>
            <person name="Chicoki N."/>
            <person name="Fauchery L."/>
            <person name="Kohler A."/>
            <person name="Kuo A."/>
            <person name="Labutti K."/>
            <person name="Pangilinan J."/>
            <person name="Lipzen A."/>
            <person name="Riley R."/>
            <person name="Andreopoulos W."/>
            <person name="He G."/>
            <person name="Johnson J."/>
            <person name="Barry K.W."/>
            <person name="Grigoriev I.V."/>
            <person name="Nagy L."/>
            <person name="Hibbett D."/>
            <person name="Henrissat B."/>
            <person name="Matheny P.B."/>
            <person name="Labbe J."/>
            <person name="Martin F."/>
        </authorList>
    </citation>
    <scope>NUCLEOTIDE SEQUENCE</scope>
    <source>
        <strain evidence="1">HHB10654</strain>
    </source>
</reference>
<evidence type="ECO:0000313" key="2">
    <source>
        <dbReference type="Proteomes" id="UP000814140"/>
    </source>
</evidence>
<protein>
    <submittedName>
        <fullName evidence="1">Uncharacterized protein</fullName>
    </submittedName>
</protein>
<comment type="caution">
    <text evidence="1">The sequence shown here is derived from an EMBL/GenBank/DDBJ whole genome shotgun (WGS) entry which is preliminary data.</text>
</comment>
<gene>
    <name evidence="1" type="ORF">BV25DRAFT_1933236</name>
</gene>